<evidence type="ECO:0000259" key="2">
    <source>
        <dbReference type="Pfam" id="PF18584"/>
    </source>
</evidence>
<dbReference type="AlphaFoldDB" id="A0A7R8HD18"/>
<dbReference type="GO" id="GO:0007140">
    <property type="term" value="P:male meiotic nuclear division"/>
    <property type="evidence" value="ECO:0007669"/>
    <property type="project" value="TreeGrafter"/>
</dbReference>
<feature type="domain" description="Synaptonemal complex protein 2 Spt16M-like" evidence="2">
    <location>
        <begin position="143"/>
        <end position="256"/>
    </location>
</feature>
<dbReference type="PANTHER" id="PTHR15607:SF12">
    <property type="entry name" value="SYNAPTONEMAL COMPLEX PROTEIN 2"/>
    <property type="match status" value="1"/>
</dbReference>
<keyword evidence="4" id="KW-1185">Reference proteome</keyword>
<proteinExistence type="predicted"/>
<dbReference type="Proteomes" id="UP000675881">
    <property type="component" value="Chromosome 8"/>
</dbReference>
<protein>
    <submittedName>
        <fullName evidence="3">(salmon louse) hypothetical protein</fullName>
    </submittedName>
</protein>
<organism evidence="3 4">
    <name type="scientific">Lepeophtheirus salmonis</name>
    <name type="common">Salmon louse</name>
    <name type="synonym">Caligus salmonis</name>
    <dbReference type="NCBI Taxonomy" id="72036"/>
    <lineage>
        <taxon>Eukaryota</taxon>
        <taxon>Metazoa</taxon>
        <taxon>Ecdysozoa</taxon>
        <taxon>Arthropoda</taxon>
        <taxon>Crustacea</taxon>
        <taxon>Multicrustacea</taxon>
        <taxon>Hexanauplia</taxon>
        <taxon>Copepoda</taxon>
        <taxon>Siphonostomatoida</taxon>
        <taxon>Caligidae</taxon>
        <taxon>Lepeophtheirus</taxon>
    </lineage>
</organism>
<gene>
    <name evidence="3" type="ORF">LSAA_14165</name>
</gene>
<dbReference type="OrthoDB" id="6356536at2759"/>
<dbReference type="Pfam" id="PF18584">
    <property type="entry name" value="SYCP2_SLD"/>
    <property type="match status" value="1"/>
</dbReference>
<dbReference type="InterPro" id="IPR040560">
    <property type="entry name" value="SYCP2_SLD"/>
</dbReference>
<dbReference type="InterPro" id="IPR024835">
    <property type="entry name" value="SYCP2-like"/>
</dbReference>
<evidence type="ECO:0000256" key="1">
    <source>
        <dbReference type="SAM" id="MobiDB-lite"/>
    </source>
</evidence>
<reference evidence="3" key="1">
    <citation type="submission" date="2021-02" db="EMBL/GenBank/DDBJ databases">
        <authorList>
            <person name="Bekaert M."/>
        </authorList>
    </citation>
    <scope>NUCLEOTIDE SEQUENCE</scope>
    <source>
        <strain evidence="3">IoA-00</strain>
    </source>
</reference>
<accession>A0A7R8HD18</accession>
<dbReference type="GO" id="GO:0000779">
    <property type="term" value="C:condensed chromosome, centromeric region"/>
    <property type="evidence" value="ECO:0007669"/>
    <property type="project" value="TreeGrafter"/>
</dbReference>
<dbReference type="GO" id="GO:0000800">
    <property type="term" value="C:lateral element"/>
    <property type="evidence" value="ECO:0007669"/>
    <property type="project" value="TreeGrafter"/>
</dbReference>
<dbReference type="PANTHER" id="PTHR15607">
    <property type="entry name" value="SYNAPTONEMAL COMPLEX PROTEIN-RELATED"/>
    <property type="match status" value="1"/>
</dbReference>
<evidence type="ECO:0000313" key="4">
    <source>
        <dbReference type="Proteomes" id="UP000675881"/>
    </source>
</evidence>
<feature type="compositionally biased region" description="Polar residues" evidence="1">
    <location>
        <begin position="407"/>
        <end position="421"/>
    </location>
</feature>
<name>A0A7R8HD18_LEPSM</name>
<evidence type="ECO:0000313" key="3">
    <source>
        <dbReference type="EMBL" id="CAF3021728.1"/>
    </source>
</evidence>
<dbReference type="EMBL" id="HG994587">
    <property type="protein sequence ID" value="CAF3021728.1"/>
    <property type="molecule type" value="Genomic_DNA"/>
</dbReference>
<feature type="region of interest" description="Disordered" evidence="1">
    <location>
        <begin position="376"/>
        <end position="431"/>
    </location>
</feature>
<dbReference type="GO" id="GO:0007143">
    <property type="term" value="P:female meiotic nuclear division"/>
    <property type="evidence" value="ECO:0007669"/>
    <property type="project" value="TreeGrafter"/>
</dbReference>
<sequence length="431" mass="48865">MSDVIEQFYLLKDSDGIDRSFLLTVLDEIKVIFKSGKKSVDSLNPILHELIQISVDIDVNDAQVFIEICDAASLFLHQISKEGNKRKNTSLCLIERKFYALGFDLTGMKSFIHSSKFQRLSFDVDVRHFLIKVNKLFSTELKVHSIPCLKIEVSGLSLYKPKDEHYDEFWVDFNEGSKCIFVNCLQKEEINASWDALTIKLNSIISINLEKLGLHSQVLIKLKKSARSYFDSVTASAFEGKDVKILFDLKYELSGKRKKSPILNHQKEELVDSHHITISKPKIHKEISTYNIPSNSTVFDFNNIGLESPVLKVNKSKALTYGGPRKAFPYKKKVIEENDENNNTVLEPELLRDDSKLHQAHDIVESPEVSLKELKRSKNKKKKNISVNFSRLPEFQPSGEEIDTNKDSGISTGKSMSSPTGIASAFSDSEL</sequence>